<dbReference type="PROSITE" id="PS51257">
    <property type="entry name" value="PROKAR_LIPOPROTEIN"/>
    <property type="match status" value="1"/>
</dbReference>
<gene>
    <name evidence="2" type="ORF">SAMN04487990_108102</name>
</gene>
<dbReference type="AlphaFoldDB" id="A0A1H3ZDT8"/>
<dbReference type="RefSeq" id="WP_092133579.1">
    <property type="nucleotide sequence ID" value="NZ_FNQK01000008.1"/>
</dbReference>
<evidence type="ECO:0000256" key="1">
    <source>
        <dbReference type="SAM" id="SignalP"/>
    </source>
</evidence>
<proteinExistence type="predicted"/>
<organism evidence="2 3">
    <name type="scientific">Bizionia paragorgiae</name>
    <dbReference type="NCBI Taxonomy" id="283786"/>
    <lineage>
        <taxon>Bacteria</taxon>
        <taxon>Pseudomonadati</taxon>
        <taxon>Bacteroidota</taxon>
        <taxon>Flavobacteriia</taxon>
        <taxon>Flavobacteriales</taxon>
        <taxon>Flavobacteriaceae</taxon>
        <taxon>Bizionia</taxon>
    </lineage>
</organism>
<dbReference type="EMBL" id="FNQK01000008">
    <property type="protein sequence ID" value="SEA21830.1"/>
    <property type="molecule type" value="Genomic_DNA"/>
</dbReference>
<protein>
    <recommendedName>
        <fullName evidence="4">Lipoprotein</fullName>
    </recommendedName>
</protein>
<keyword evidence="1" id="KW-0732">Signal</keyword>
<dbReference type="Proteomes" id="UP000198846">
    <property type="component" value="Unassembled WGS sequence"/>
</dbReference>
<accession>A0A1H3ZDT8</accession>
<sequence length="217" mass="24318">MKTVMKTFGILSLLFTLTVFTSCEEKDDLVQNEPEAKEELFAISTRAFSPEETAMGVEMSIKKGVVVGTQKELMRFIDDIVSVDPEDDTSPSVVGMSVSSSMGWKYRIFTPEDISLEELDDLCRELYYQAYLAAQAEYQDEVNHTCIPHLVIFECPYSDKVYMGFSVKPNNGCSPGGNGGGAGDILLYEDFKLHRYPFSVEDNSGAVEEYIENLFNE</sequence>
<feature type="signal peptide" evidence="1">
    <location>
        <begin position="1"/>
        <end position="21"/>
    </location>
</feature>
<evidence type="ECO:0000313" key="2">
    <source>
        <dbReference type="EMBL" id="SEA21830.1"/>
    </source>
</evidence>
<evidence type="ECO:0008006" key="4">
    <source>
        <dbReference type="Google" id="ProtNLM"/>
    </source>
</evidence>
<evidence type="ECO:0000313" key="3">
    <source>
        <dbReference type="Proteomes" id="UP000198846"/>
    </source>
</evidence>
<name>A0A1H3ZDT8_BIZPA</name>
<reference evidence="2 3" key="1">
    <citation type="submission" date="2016-10" db="EMBL/GenBank/DDBJ databases">
        <authorList>
            <person name="de Groot N.N."/>
        </authorList>
    </citation>
    <scope>NUCLEOTIDE SEQUENCE [LARGE SCALE GENOMIC DNA]</scope>
    <source>
        <strain evidence="2 3">DSM 23842</strain>
    </source>
</reference>
<feature type="chain" id="PRO_5011793941" description="Lipoprotein" evidence="1">
    <location>
        <begin position="22"/>
        <end position="217"/>
    </location>
</feature>
<keyword evidence="3" id="KW-1185">Reference proteome</keyword>